<evidence type="ECO:0000313" key="3">
    <source>
        <dbReference type="EnsemblMetazoa" id="ISCW005606-PA"/>
    </source>
</evidence>
<dbReference type="EnsemblMetazoa" id="ISCW005606-RA">
    <property type="protein sequence ID" value="ISCW005606-PA"/>
    <property type="gene ID" value="ISCW005606"/>
</dbReference>
<dbReference type="AlphaFoldDB" id="B7PKV0"/>
<keyword evidence="4" id="KW-1185">Reference proteome</keyword>
<organism>
    <name type="scientific">Ixodes scapularis</name>
    <name type="common">Black-legged tick</name>
    <name type="synonym">Deer tick</name>
    <dbReference type="NCBI Taxonomy" id="6945"/>
    <lineage>
        <taxon>Eukaryota</taxon>
        <taxon>Metazoa</taxon>
        <taxon>Ecdysozoa</taxon>
        <taxon>Arthropoda</taxon>
        <taxon>Chelicerata</taxon>
        <taxon>Arachnida</taxon>
        <taxon>Acari</taxon>
        <taxon>Parasitiformes</taxon>
        <taxon>Ixodida</taxon>
        <taxon>Ixodoidea</taxon>
        <taxon>Ixodidae</taxon>
        <taxon>Ixodinae</taxon>
        <taxon>Ixodes</taxon>
    </lineage>
</organism>
<keyword evidence="1" id="KW-0812">Transmembrane</keyword>
<dbReference type="PaxDb" id="6945-B7PKV0"/>
<dbReference type="EMBL" id="ABJB011026137">
    <property type="status" value="NOT_ANNOTATED_CDS"/>
    <property type="molecule type" value="Genomic_DNA"/>
</dbReference>
<accession>B7PKV0</accession>
<reference evidence="2 4" key="1">
    <citation type="submission" date="2008-03" db="EMBL/GenBank/DDBJ databases">
        <title>Annotation of Ixodes scapularis.</title>
        <authorList>
            <consortium name="Ixodes scapularis Genome Project Consortium"/>
            <person name="Caler E."/>
            <person name="Hannick L.I."/>
            <person name="Bidwell S."/>
            <person name="Joardar V."/>
            <person name="Thiagarajan M."/>
            <person name="Amedeo P."/>
            <person name="Galinsky K.J."/>
            <person name="Schobel S."/>
            <person name="Inman J."/>
            <person name="Hostetler J."/>
            <person name="Miller J."/>
            <person name="Hammond M."/>
            <person name="Megy K."/>
            <person name="Lawson D."/>
            <person name="Kodira C."/>
            <person name="Sutton G."/>
            <person name="Meyer J."/>
            <person name="Hill C.A."/>
            <person name="Birren B."/>
            <person name="Nene V."/>
            <person name="Collins F."/>
            <person name="Alarcon-Chaidez F."/>
            <person name="Wikel S."/>
            <person name="Strausberg R."/>
        </authorList>
    </citation>
    <scope>NUCLEOTIDE SEQUENCE [LARGE SCALE GENOMIC DNA]</scope>
    <source>
        <strain evidence="4">Wikel</strain>
        <strain evidence="2">Wikel colony</strain>
    </source>
</reference>
<keyword evidence="1" id="KW-0472">Membrane</keyword>
<keyword evidence="1" id="KW-1133">Transmembrane helix</keyword>
<protein>
    <submittedName>
        <fullName evidence="2 3">Uncharacterized protein</fullName>
    </submittedName>
</protein>
<dbReference type="VEuPathDB" id="VectorBase:ISCW005606"/>
<dbReference type="OrthoDB" id="7933078at2759"/>
<sequence length="44" mass="4982">MMLGGNHKYSVSPEEYIFAALSLYVDIVNLFLMILQIVGYANKD</sequence>
<dbReference type="VEuPathDB" id="VectorBase:ISCI005606"/>
<evidence type="ECO:0000256" key="1">
    <source>
        <dbReference type="SAM" id="Phobius"/>
    </source>
</evidence>
<reference evidence="3" key="2">
    <citation type="submission" date="2020-05" db="UniProtKB">
        <authorList>
            <consortium name="EnsemblMetazoa"/>
        </authorList>
    </citation>
    <scope>IDENTIFICATION</scope>
    <source>
        <strain evidence="3">wikel</strain>
    </source>
</reference>
<feature type="transmembrane region" description="Helical" evidence="1">
    <location>
        <begin position="16"/>
        <end position="41"/>
    </location>
</feature>
<evidence type="ECO:0000313" key="4">
    <source>
        <dbReference type="Proteomes" id="UP000001555"/>
    </source>
</evidence>
<dbReference type="EMBL" id="DS736039">
    <property type="protein sequence ID" value="EEC07222.1"/>
    <property type="molecule type" value="Genomic_DNA"/>
</dbReference>
<dbReference type="Proteomes" id="UP000001555">
    <property type="component" value="Unassembled WGS sequence"/>
</dbReference>
<evidence type="ECO:0000313" key="2">
    <source>
        <dbReference type="EMBL" id="EEC07222.1"/>
    </source>
</evidence>
<dbReference type="InParanoid" id="B7PKV0"/>
<name>B7PKV0_IXOSC</name>
<gene>
    <name evidence="2" type="ORF">IscW_ISCW005606</name>
</gene>
<proteinExistence type="predicted"/>
<dbReference type="HOGENOM" id="CLU_3225150_0_0_1"/>
<dbReference type="VEuPathDB" id="VectorBase:ISCP_027823"/>